<dbReference type="InterPro" id="IPR044946">
    <property type="entry name" value="Restrct_endonuc_typeI_TRD_sf"/>
</dbReference>
<dbReference type="GO" id="GO:0009307">
    <property type="term" value="P:DNA restriction-modification system"/>
    <property type="evidence" value="ECO:0007669"/>
    <property type="project" value="UniProtKB-KW"/>
</dbReference>
<dbReference type="Gene3D" id="3.30.565.10">
    <property type="entry name" value="Histidine kinase-like ATPase, C-terminal domain"/>
    <property type="match status" value="1"/>
</dbReference>
<dbReference type="GO" id="GO:0003677">
    <property type="term" value="F:DNA binding"/>
    <property type="evidence" value="ECO:0007669"/>
    <property type="project" value="UniProtKB-KW"/>
</dbReference>
<dbReference type="SUPFAM" id="SSF116734">
    <property type="entry name" value="DNA methylase specificity domain"/>
    <property type="match status" value="1"/>
</dbReference>
<comment type="caution">
    <text evidence="3">The sequence shown here is derived from an EMBL/GenBank/DDBJ whole genome shotgun (WGS) entry which is preliminary data.</text>
</comment>
<keyword evidence="2" id="KW-0238">DNA-binding</keyword>
<keyword evidence="1" id="KW-0680">Restriction system</keyword>
<dbReference type="Gene3D" id="3.90.220.20">
    <property type="entry name" value="DNA methylase specificity domains"/>
    <property type="match status" value="1"/>
</dbReference>
<evidence type="ECO:0000256" key="1">
    <source>
        <dbReference type="ARBA" id="ARBA00022747"/>
    </source>
</evidence>
<dbReference type="InterPro" id="IPR036890">
    <property type="entry name" value="HATPase_C_sf"/>
</dbReference>
<evidence type="ECO:0008006" key="5">
    <source>
        <dbReference type="Google" id="ProtNLM"/>
    </source>
</evidence>
<evidence type="ECO:0000313" key="4">
    <source>
        <dbReference type="Proteomes" id="UP000585050"/>
    </source>
</evidence>
<dbReference type="InterPro" id="IPR029063">
    <property type="entry name" value="SAM-dependent_MTases_sf"/>
</dbReference>
<reference evidence="3 4" key="1">
    <citation type="submission" date="2020-04" db="EMBL/GenBank/DDBJ databases">
        <title>Flammeovirga sp. SR4, a novel species isolated from seawater.</title>
        <authorList>
            <person name="Wang X."/>
        </authorList>
    </citation>
    <scope>NUCLEOTIDE SEQUENCE [LARGE SCALE GENOMIC DNA]</scope>
    <source>
        <strain evidence="3 4">SR4</strain>
    </source>
</reference>
<name>A0A7X8SQH3_9BACT</name>
<dbReference type="AlphaFoldDB" id="A0A7X8SQH3"/>
<dbReference type="RefSeq" id="WP_168885144.1">
    <property type="nucleotide sequence ID" value="NZ_JABAIL010000012.1"/>
</dbReference>
<protein>
    <recommendedName>
        <fullName evidence="5">Histidine kinase-, DNA gyrase B-, and HSP90-like ATPase</fullName>
    </recommendedName>
</protein>
<evidence type="ECO:0000256" key="2">
    <source>
        <dbReference type="ARBA" id="ARBA00023125"/>
    </source>
</evidence>
<dbReference type="SUPFAM" id="SSF53335">
    <property type="entry name" value="S-adenosyl-L-methionine-dependent methyltransferases"/>
    <property type="match status" value="1"/>
</dbReference>
<gene>
    <name evidence="3" type="ORF">HGP29_24730</name>
</gene>
<proteinExistence type="predicted"/>
<keyword evidence="4" id="KW-1185">Reference proteome</keyword>
<dbReference type="Gene3D" id="3.40.50.150">
    <property type="entry name" value="Vaccinia Virus protein VP39"/>
    <property type="match status" value="1"/>
</dbReference>
<organism evidence="3 4">
    <name type="scientific">Flammeovirga agarivorans</name>
    <dbReference type="NCBI Taxonomy" id="2726742"/>
    <lineage>
        <taxon>Bacteria</taxon>
        <taxon>Pseudomonadati</taxon>
        <taxon>Bacteroidota</taxon>
        <taxon>Cytophagia</taxon>
        <taxon>Cytophagales</taxon>
        <taxon>Flammeovirgaceae</taxon>
        <taxon>Flammeovirga</taxon>
    </lineage>
</organism>
<dbReference type="Proteomes" id="UP000585050">
    <property type="component" value="Unassembled WGS sequence"/>
</dbReference>
<accession>A0A7X8SQH3</accession>
<dbReference type="SUPFAM" id="SSF55874">
    <property type="entry name" value="ATPase domain of HSP90 chaperone/DNA topoisomerase II/histidine kinase"/>
    <property type="match status" value="1"/>
</dbReference>
<dbReference type="EMBL" id="JABAIL010000012">
    <property type="protein sequence ID" value="NLR94433.1"/>
    <property type="molecule type" value="Genomic_DNA"/>
</dbReference>
<evidence type="ECO:0000313" key="3">
    <source>
        <dbReference type="EMBL" id="NLR94433.1"/>
    </source>
</evidence>
<sequence>MNKPQIIYKLFRQSIFEIEAKKEYQRVRTDQLVGLAYILFFLELERRDKKEGKNKSVSFSGDFTVKDRIKDFPFFELTQLLSYIKLEITGIDELDIYMEENDLYGNDYTHVLDNIESDDHSILSLFQFTIEELMHRKFSHVKDKELFEQKILSQIMSTSKIFTEGVDHALLISENYLSDHLHLSIQFRKLVTKDQLFGELVFMYTFLSNEHHDLKKEKSDIFKTEEEDLEDAIISIYPPKVDDENAIAVSLANERVQHKISSENTHWYLVDIVLRLLKNEGRAVVAVHSSFLEKQELKSYKEYFLSCISELEIYDLGDEILNGLDTLLLFKKGKQDIPNVQFSAKTTDDGLQSIIVSNSELKENQFNLSPRRYLLKADDTEETYITLGDVLTVLNVASDTSDYTSKFIELTSDDLSESFLNYEIEIDQLREKFWIENEGTIDQSCFICHLKHLKNQQLQYGWVTHQEEIGIIADTSLTYFQVDENKIYVPYLINELHSDYFLEQLKAYANGNVIKEIIIDDFLKIKIPLISIHDQKLKVVGFREAYVHSKAKEIGLEKANLALKEDFYKEYRSLRHNIGHLLSTIQSSIEVIGNVLENGNYDIDLATVINKKRQVTFGDQVNKVKKSSGDIYNWLKSFEDQLRQDYPLEKVPIPEVISFLERRFKDRKEFTFEYEKPKKDIDINIYLNKDAFVKVVDNVVQNAIHHGFVDRTKSYALKAEFNLIQNQEGTNLCLEISNNGEPFPDDFDFNALIERGQTSKRNSNTGLGGNDIYRTMKAMKGEFDLYLDRNSEYSVCYKLFFSCDVRNKGTIS</sequence>